<sequence length="61" mass="6862">MTSNNRILAARPTEADKAHVDATNFLKHIPKRRAYKTNVRWSWKSKEVTAIHGATASQQTG</sequence>
<gene>
    <name evidence="1" type="ORF">M514_14696</name>
</gene>
<dbReference type="AlphaFoldDB" id="A0A085NV60"/>
<dbReference type="EMBL" id="KL367474">
    <property type="protein sequence ID" value="KFD73356.1"/>
    <property type="molecule type" value="Genomic_DNA"/>
</dbReference>
<proteinExistence type="predicted"/>
<accession>A0A085NV60</accession>
<reference evidence="1" key="1">
    <citation type="journal article" date="2014" name="Nat. Genet.">
        <title>Genome and transcriptome of the porcine whipworm Trichuris suis.</title>
        <authorList>
            <person name="Jex A.R."/>
            <person name="Nejsum P."/>
            <person name="Schwarz E.M."/>
            <person name="Hu L."/>
            <person name="Young N.D."/>
            <person name="Hall R.S."/>
            <person name="Korhonen P.K."/>
            <person name="Liao S."/>
            <person name="Thamsborg S."/>
            <person name="Xia J."/>
            <person name="Xu P."/>
            <person name="Wang S."/>
            <person name="Scheerlinck J.P."/>
            <person name="Hofmann A."/>
            <person name="Sternberg P.W."/>
            <person name="Wang J."/>
            <person name="Gasser R.B."/>
        </authorList>
    </citation>
    <scope>NUCLEOTIDE SEQUENCE [LARGE SCALE GENOMIC DNA]</scope>
    <source>
        <strain evidence="1">DCEP-RM93F</strain>
    </source>
</reference>
<protein>
    <submittedName>
        <fullName evidence="1">Uncharacterized protein</fullName>
    </submittedName>
</protein>
<dbReference type="Proteomes" id="UP000030758">
    <property type="component" value="Unassembled WGS sequence"/>
</dbReference>
<evidence type="ECO:0000313" key="1">
    <source>
        <dbReference type="EMBL" id="KFD73356.1"/>
    </source>
</evidence>
<name>A0A085NV60_9BILA</name>
<organism evidence="1">
    <name type="scientific">Trichuris suis</name>
    <name type="common">pig whipworm</name>
    <dbReference type="NCBI Taxonomy" id="68888"/>
    <lineage>
        <taxon>Eukaryota</taxon>
        <taxon>Metazoa</taxon>
        <taxon>Ecdysozoa</taxon>
        <taxon>Nematoda</taxon>
        <taxon>Enoplea</taxon>
        <taxon>Dorylaimia</taxon>
        <taxon>Trichinellida</taxon>
        <taxon>Trichuridae</taxon>
        <taxon>Trichuris</taxon>
    </lineage>
</organism>